<feature type="compositionally biased region" description="Low complexity" evidence="1">
    <location>
        <begin position="109"/>
        <end position="124"/>
    </location>
</feature>
<proteinExistence type="predicted"/>
<evidence type="ECO:0000259" key="2">
    <source>
        <dbReference type="SMART" id="SM00757"/>
    </source>
</evidence>
<dbReference type="InterPro" id="IPR013144">
    <property type="entry name" value="CRA_dom"/>
</dbReference>
<protein>
    <submittedName>
        <fullName evidence="3">Ran-binding proteins 9/10</fullName>
    </submittedName>
</protein>
<feature type="domain" description="CRA" evidence="2">
    <location>
        <begin position="158"/>
        <end position="253"/>
    </location>
</feature>
<evidence type="ECO:0000256" key="1">
    <source>
        <dbReference type="SAM" id="MobiDB-lite"/>
    </source>
</evidence>
<feature type="region of interest" description="Disordered" evidence="1">
    <location>
        <begin position="52"/>
        <end position="161"/>
    </location>
</feature>
<dbReference type="Proteomes" id="UP000236333">
    <property type="component" value="Unassembled WGS sequence"/>
</dbReference>
<organism evidence="3 4">
    <name type="scientific">Tetrabaena socialis</name>
    <dbReference type="NCBI Taxonomy" id="47790"/>
    <lineage>
        <taxon>Eukaryota</taxon>
        <taxon>Viridiplantae</taxon>
        <taxon>Chlorophyta</taxon>
        <taxon>core chlorophytes</taxon>
        <taxon>Chlorophyceae</taxon>
        <taxon>CS clade</taxon>
        <taxon>Chlamydomonadales</taxon>
        <taxon>Tetrabaenaceae</taxon>
        <taxon>Tetrabaena</taxon>
    </lineage>
</organism>
<dbReference type="SMART" id="SM00757">
    <property type="entry name" value="CRA"/>
    <property type="match status" value="1"/>
</dbReference>
<reference evidence="3 4" key="1">
    <citation type="journal article" date="2017" name="Mol. Biol. Evol.">
        <title>The 4-celled Tetrabaena socialis nuclear genome reveals the essential components for genetic control of cell number at the origin of multicellularity in the volvocine lineage.</title>
        <authorList>
            <person name="Featherston J."/>
            <person name="Arakaki Y."/>
            <person name="Hanschen E.R."/>
            <person name="Ferris P.J."/>
            <person name="Michod R.E."/>
            <person name="Olson B.J.S.C."/>
            <person name="Nozaki H."/>
            <person name="Durand P.M."/>
        </authorList>
    </citation>
    <scope>NUCLEOTIDE SEQUENCE [LARGE SCALE GENOMIC DNA]</scope>
    <source>
        <strain evidence="3 4">NIES-571</strain>
    </source>
</reference>
<evidence type="ECO:0000313" key="3">
    <source>
        <dbReference type="EMBL" id="PNH08263.1"/>
    </source>
</evidence>
<dbReference type="InterPro" id="IPR024964">
    <property type="entry name" value="CTLH/CRA"/>
</dbReference>
<gene>
    <name evidence="3" type="ORF">TSOC_005202</name>
</gene>
<feature type="compositionally biased region" description="Low complexity" evidence="1">
    <location>
        <begin position="277"/>
        <end position="295"/>
    </location>
</feature>
<feature type="compositionally biased region" description="Gly residues" evidence="1">
    <location>
        <begin position="69"/>
        <end position="78"/>
    </location>
</feature>
<dbReference type="OrthoDB" id="25503at2759"/>
<sequence>MASSSGASSYYNSRCSLPSAWEPRVLSERPSLDFRLRVQMFVEMVAAAAAGEAAAAPGEAAAGEAAAGPGPGTGGGTAATGSGRAGTVKAEPMELEASGGGGGSTGPVAAAEAAAGAGAASAGPAPEPSGGDGTAGQGGGDGGGAAAAVPPASAPRPPSTREILSYGSAELWPRCRTAQDRELLTDALSLLAFRDPAASPAAYLLRPSHRVSLAEELNGAMLATRGLPATSPLERLYQHAAAALSELKRGDHPQALALPDARSLILDPPPPTPAPTPHGAAGPSGSGAAPAPMTD</sequence>
<comment type="caution">
    <text evidence="3">The sequence shown here is derived from an EMBL/GenBank/DDBJ whole genome shotgun (WGS) entry which is preliminary data.</text>
</comment>
<feature type="compositionally biased region" description="Gly residues" evidence="1">
    <location>
        <begin position="130"/>
        <end position="145"/>
    </location>
</feature>
<dbReference type="PANTHER" id="PTHR12864">
    <property type="entry name" value="RAN BINDING PROTEIN 9-RELATED"/>
    <property type="match status" value="1"/>
</dbReference>
<feature type="region of interest" description="Disordered" evidence="1">
    <location>
        <begin position="262"/>
        <end position="295"/>
    </location>
</feature>
<accession>A0A2J8A6Z9</accession>
<name>A0A2J8A6Z9_9CHLO</name>
<dbReference type="EMBL" id="PGGS01000137">
    <property type="protein sequence ID" value="PNH08263.1"/>
    <property type="molecule type" value="Genomic_DNA"/>
</dbReference>
<feature type="compositionally biased region" description="Pro residues" evidence="1">
    <location>
        <begin position="267"/>
        <end position="276"/>
    </location>
</feature>
<feature type="compositionally biased region" description="Low complexity" evidence="1">
    <location>
        <begin position="52"/>
        <end position="68"/>
    </location>
</feature>
<keyword evidence="4" id="KW-1185">Reference proteome</keyword>
<dbReference type="InterPro" id="IPR050618">
    <property type="entry name" value="Ubq-SigPath_Reg"/>
</dbReference>
<dbReference type="Pfam" id="PF10607">
    <property type="entry name" value="CTLH"/>
    <property type="match status" value="1"/>
</dbReference>
<evidence type="ECO:0000313" key="4">
    <source>
        <dbReference type="Proteomes" id="UP000236333"/>
    </source>
</evidence>
<dbReference type="AlphaFoldDB" id="A0A2J8A6Z9"/>